<protein>
    <recommendedName>
        <fullName evidence="9">Chaperone protein DnaJ</fullName>
    </recommendedName>
</protein>
<dbReference type="PRINTS" id="PR00625">
    <property type="entry name" value="JDOMAIN"/>
</dbReference>
<gene>
    <name evidence="9 13" type="primary">dnaJ</name>
    <name evidence="13" type="ORF">P7079_03580</name>
</gene>
<feature type="binding site" evidence="9">
    <location>
        <position position="185"/>
    </location>
    <ligand>
        <name>Zn(2+)</name>
        <dbReference type="ChEBI" id="CHEBI:29105"/>
        <label>2</label>
    </ligand>
</feature>
<dbReference type="PROSITE" id="PS51188">
    <property type="entry name" value="ZF_CR"/>
    <property type="match status" value="1"/>
</dbReference>
<evidence type="ECO:0000256" key="1">
    <source>
        <dbReference type="ARBA" id="ARBA00022490"/>
    </source>
</evidence>
<dbReference type="PROSITE" id="PS50076">
    <property type="entry name" value="DNAJ_2"/>
    <property type="match status" value="1"/>
</dbReference>
<keyword evidence="13" id="KW-0560">Oxidoreductase</keyword>
<dbReference type="InterPro" id="IPR001305">
    <property type="entry name" value="HSP_DnaJ_Cys-rich_dom"/>
</dbReference>
<dbReference type="InterPro" id="IPR012724">
    <property type="entry name" value="DnaJ"/>
</dbReference>
<keyword evidence="4 9" id="KW-0677">Repeat</keyword>
<keyword evidence="1 9" id="KW-0963">Cytoplasm</keyword>
<dbReference type="CDD" id="cd10747">
    <property type="entry name" value="DnaJ_C"/>
    <property type="match status" value="1"/>
</dbReference>
<dbReference type="PANTHER" id="PTHR43096">
    <property type="entry name" value="DNAJ HOMOLOG 1, MITOCHONDRIAL-RELATED"/>
    <property type="match status" value="1"/>
</dbReference>
<dbReference type="Gene3D" id="2.60.260.20">
    <property type="entry name" value="Urease metallochaperone UreE, N-terminal domain"/>
    <property type="match status" value="2"/>
</dbReference>
<keyword evidence="7 9" id="KW-0346">Stress response</keyword>
<comment type="cofactor">
    <cofactor evidence="9">
        <name>Zn(2+)</name>
        <dbReference type="ChEBI" id="CHEBI:29105"/>
    </cofactor>
    <text evidence="9">Binds 2 Zn(2+) ions per monomer.</text>
</comment>
<sequence>MADYYEVLGVSRDASPEEIKKAYRKLARKLHPDVAGPEGADQFKEVTEAYDVLGNEEKRKMYDMGGADALRSGGGFPSDGGFGFEDIFNSFFAGPMGASRGPASRARKGGDTLVDLEITLQDVVFGADHQFTYDAMIECHTCHGTMSEPGFDPETCSQCGGSGSIQKVTQSFLGQMVTQAACPTCRGYGTVITHPCHECAGEGRVSASRTTTVKIPAGVDNGMQIRIAGMGDAGVGGGPAGDLFAQVRVAPHALFERRGDDLLTTIDIPMTSAALGTDVTIETFDGDKSITIEPGTQAGKVISLAELGVGRLRRRGRGRLLITVSVTTPTHLDEEQRQLLTTLAELRGEERTKVDGGTENSTVFSRLKDKFGGK</sequence>
<evidence type="ECO:0000256" key="4">
    <source>
        <dbReference type="ARBA" id="ARBA00022737"/>
    </source>
</evidence>
<keyword evidence="2 9" id="KW-0235">DNA replication</keyword>
<feature type="binding site" evidence="9">
    <location>
        <position position="199"/>
    </location>
    <ligand>
        <name>Zn(2+)</name>
        <dbReference type="ChEBI" id="CHEBI:29105"/>
        <label>1</label>
    </ligand>
</feature>
<dbReference type="CDD" id="cd10719">
    <property type="entry name" value="DnaJ_zf"/>
    <property type="match status" value="1"/>
</dbReference>
<evidence type="ECO:0000256" key="3">
    <source>
        <dbReference type="ARBA" id="ARBA00022723"/>
    </source>
</evidence>
<proteinExistence type="inferred from homology"/>
<evidence type="ECO:0000313" key="14">
    <source>
        <dbReference type="Proteomes" id="UP001215216"/>
    </source>
</evidence>
<comment type="domain">
    <text evidence="9">The J domain is necessary and sufficient to stimulate DnaK ATPase activity. Zinc center 1 plays an important role in the autonomous, DnaK-independent chaperone activity of DnaJ. Zinc center 2 is essential for interaction with DnaK and for DnaJ activity.</text>
</comment>
<dbReference type="InterPro" id="IPR018253">
    <property type="entry name" value="DnaJ_domain_CS"/>
</dbReference>
<dbReference type="SUPFAM" id="SSF49493">
    <property type="entry name" value="HSP40/DnaJ peptide-binding domain"/>
    <property type="match status" value="2"/>
</dbReference>
<keyword evidence="6 9" id="KW-0862">Zinc</keyword>
<evidence type="ECO:0000256" key="10">
    <source>
        <dbReference type="PROSITE-ProRule" id="PRU00546"/>
    </source>
</evidence>
<comment type="similarity">
    <text evidence="9">Belongs to the DnaJ family.</text>
</comment>
<comment type="function">
    <text evidence="9">Participates actively in the response to hyperosmotic and heat shock by preventing the aggregation of stress-denatured proteins and by disaggregating proteins, also in an autonomous, DnaK-independent fashion. Unfolded proteins bind initially to DnaJ; upon interaction with the DnaJ-bound protein, DnaK hydrolyzes its bound ATP, resulting in the formation of a stable complex. GrpE releases ADP from DnaK; ATP binding to DnaK triggers the release of the substrate protein, thus completing the reaction cycle. Several rounds of ATP-dependent interactions between DnaJ, DnaK and GrpE are required for fully efficient folding. Also involved, together with DnaK and GrpE, in the DNA replication of plasmids through activation of initiation proteins.</text>
</comment>
<keyword evidence="8 9" id="KW-0143">Chaperone</keyword>
<keyword evidence="5 9" id="KW-0863">Zinc-finger</keyword>
<keyword evidence="14" id="KW-1185">Reference proteome</keyword>
<evidence type="ECO:0000256" key="7">
    <source>
        <dbReference type="ARBA" id="ARBA00023016"/>
    </source>
</evidence>
<dbReference type="SMART" id="SM00271">
    <property type="entry name" value="DnaJ"/>
    <property type="match status" value="1"/>
</dbReference>
<feature type="binding site" evidence="9">
    <location>
        <position position="139"/>
    </location>
    <ligand>
        <name>Zn(2+)</name>
        <dbReference type="ChEBI" id="CHEBI:29105"/>
        <label>1</label>
    </ligand>
</feature>
<dbReference type="NCBIfam" id="TIGR02349">
    <property type="entry name" value="DnaJ_bact"/>
    <property type="match status" value="1"/>
</dbReference>
<keyword evidence="3 9" id="KW-0479">Metal-binding</keyword>
<comment type="subunit">
    <text evidence="9">Homodimer.</text>
</comment>
<dbReference type="InterPro" id="IPR002939">
    <property type="entry name" value="DnaJ_C"/>
</dbReference>
<dbReference type="SUPFAM" id="SSF46565">
    <property type="entry name" value="Chaperone J-domain"/>
    <property type="match status" value="1"/>
</dbReference>
<dbReference type="InterPro" id="IPR001623">
    <property type="entry name" value="DnaJ_domain"/>
</dbReference>
<comment type="subcellular location">
    <subcellularLocation>
        <location evidence="9">Cytoplasm</location>
    </subcellularLocation>
</comment>
<feature type="binding site" evidence="9">
    <location>
        <position position="196"/>
    </location>
    <ligand>
        <name>Zn(2+)</name>
        <dbReference type="ChEBI" id="CHEBI:29105"/>
        <label>1</label>
    </ligand>
</feature>
<evidence type="ECO:0000256" key="2">
    <source>
        <dbReference type="ARBA" id="ARBA00022705"/>
    </source>
</evidence>
<dbReference type="NCBIfam" id="NF008035">
    <property type="entry name" value="PRK10767.1"/>
    <property type="match status" value="1"/>
</dbReference>
<feature type="binding site" evidence="9">
    <location>
        <position position="156"/>
    </location>
    <ligand>
        <name>Zn(2+)</name>
        <dbReference type="ChEBI" id="CHEBI:29105"/>
        <label>2</label>
    </ligand>
</feature>
<evidence type="ECO:0000259" key="11">
    <source>
        <dbReference type="PROSITE" id="PS50076"/>
    </source>
</evidence>
<organism evidence="13 14">
    <name type="scientific">Arcanobacterium canis</name>
    <dbReference type="NCBI Taxonomy" id="999183"/>
    <lineage>
        <taxon>Bacteria</taxon>
        <taxon>Bacillati</taxon>
        <taxon>Actinomycetota</taxon>
        <taxon>Actinomycetes</taxon>
        <taxon>Actinomycetales</taxon>
        <taxon>Actinomycetaceae</taxon>
        <taxon>Arcanobacterium</taxon>
    </lineage>
</organism>
<dbReference type="GO" id="GO:0016491">
    <property type="term" value="F:oxidoreductase activity"/>
    <property type="evidence" value="ECO:0007669"/>
    <property type="project" value="UniProtKB-KW"/>
</dbReference>
<feature type="binding site" evidence="9">
    <location>
        <position position="142"/>
    </location>
    <ligand>
        <name>Zn(2+)</name>
        <dbReference type="ChEBI" id="CHEBI:29105"/>
        <label>1</label>
    </ligand>
</feature>
<dbReference type="Pfam" id="PF01556">
    <property type="entry name" value="DnaJ_C"/>
    <property type="match status" value="1"/>
</dbReference>
<accession>A0ABY8FZW5</accession>
<dbReference type="Proteomes" id="UP001215216">
    <property type="component" value="Chromosome"/>
</dbReference>
<feature type="domain" description="J" evidence="11">
    <location>
        <begin position="3"/>
        <end position="66"/>
    </location>
</feature>
<dbReference type="Gene3D" id="2.10.230.10">
    <property type="entry name" value="Heat shock protein DnaJ, cysteine-rich domain"/>
    <property type="match status" value="1"/>
</dbReference>
<dbReference type="EMBL" id="CP121208">
    <property type="protein sequence ID" value="WFM84067.1"/>
    <property type="molecule type" value="Genomic_DNA"/>
</dbReference>
<dbReference type="PROSITE" id="PS00636">
    <property type="entry name" value="DNAJ_1"/>
    <property type="match status" value="1"/>
</dbReference>
<feature type="binding site" evidence="9">
    <location>
        <position position="182"/>
    </location>
    <ligand>
        <name>Zn(2+)</name>
        <dbReference type="ChEBI" id="CHEBI:29105"/>
        <label>2</label>
    </ligand>
</feature>
<dbReference type="SUPFAM" id="SSF57938">
    <property type="entry name" value="DnaJ/Hsp40 cysteine-rich domain"/>
    <property type="match status" value="1"/>
</dbReference>
<dbReference type="HAMAP" id="MF_01152">
    <property type="entry name" value="DnaJ"/>
    <property type="match status" value="1"/>
</dbReference>
<dbReference type="PANTHER" id="PTHR43096:SF48">
    <property type="entry name" value="CHAPERONE PROTEIN DNAJ"/>
    <property type="match status" value="1"/>
</dbReference>
<dbReference type="Pfam" id="PF00226">
    <property type="entry name" value="DnaJ"/>
    <property type="match status" value="1"/>
</dbReference>
<comment type="caution">
    <text evidence="9">Lacks conserved residue(s) required for the propagation of feature annotation.</text>
</comment>
<dbReference type="InterPro" id="IPR008971">
    <property type="entry name" value="HSP40/DnaJ_pept-bd"/>
</dbReference>
<evidence type="ECO:0000259" key="12">
    <source>
        <dbReference type="PROSITE" id="PS51188"/>
    </source>
</evidence>
<evidence type="ECO:0000256" key="5">
    <source>
        <dbReference type="ARBA" id="ARBA00022771"/>
    </source>
</evidence>
<evidence type="ECO:0000256" key="8">
    <source>
        <dbReference type="ARBA" id="ARBA00023186"/>
    </source>
</evidence>
<dbReference type="InterPro" id="IPR036869">
    <property type="entry name" value="J_dom_sf"/>
</dbReference>
<dbReference type="RefSeq" id="WP_278013462.1">
    <property type="nucleotide sequence ID" value="NZ_CP121208.1"/>
</dbReference>
<dbReference type="CDD" id="cd06257">
    <property type="entry name" value="DnaJ"/>
    <property type="match status" value="1"/>
</dbReference>
<feature type="zinc finger region" description="CR-type" evidence="10">
    <location>
        <begin position="126"/>
        <end position="208"/>
    </location>
</feature>
<feature type="domain" description="CR-type" evidence="12">
    <location>
        <begin position="126"/>
        <end position="208"/>
    </location>
</feature>
<dbReference type="Gene3D" id="1.10.287.110">
    <property type="entry name" value="DnaJ domain"/>
    <property type="match status" value="1"/>
</dbReference>
<dbReference type="Pfam" id="PF00684">
    <property type="entry name" value="DnaJ_CXXCXGXG"/>
    <property type="match status" value="1"/>
</dbReference>
<evidence type="ECO:0000256" key="6">
    <source>
        <dbReference type="ARBA" id="ARBA00022833"/>
    </source>
</evidence>
<evidence type="ECO:0000313" key="13">
    <source>
        <dbReference type="EMBL" id="WFM84067.1"/>
    </source>
</evidence>
<reference evidence="13 14" key="1">
    <citation type="submission" date="2023-03" db="EMBL/GenBank/DDBJ databases">
        <title>Complete genome of Arcanobacterium canis strain DSM 25104 isolated in 2010 from a canine otitis externa in Germany.</title>
        <authorList>
            <person name="Borowiak M."/>
            <person name="Kreitlow A."/>
            <person name="Malorny B."/>
            <person name="Laemmler C."/>
            <person name="Prenger-Berninghoff E."/>
            <person name="Ploetz M."/>
            <person name="Abdulmawjood A."/>
        </authorList>
    </citation>
    <scope>NUCLEOTIDE SEQUENCE [LARGE SCALE GENOMIC DNA]</scope>
    <source>
        <strain evidence="13 14">DSM 25104</strain>
    </source>
</reference>
<evidence type="ECO:0000256" key="9">
    <source>
        <dbReference type="HAMAP-Rule" id="MF_01152"/>
    </source>
</evidence>
<dbReference type="InterPro" id="IPR036410">
    <property type="entry name" value="HSP_DnaJ_Cys-rich_dom_sf"/>
</dbReference>
<name>A0ABY8FZW5_9ACTO</name>
<feature type="binding site" evidence="9">
    <location>
        <position position="159"/>
    </location>
    <ligand>
        <name>Zn(2+)</name>
        <dbReference type="ChEBI" id="CHEBI:29105"/>
        <label>2</label>
    </ligand>
</feature>